<reference evidence="5 6" key="1">
    <citation type="submission" date="2019-06" db="EMBL/GenBank/DDBJ databases">
        <title>Wine fermentation using esterase from Monascus purpureus.</title>
        <authorList>
            <person name="Geng C."/>
            <person name="Zhang Y."/>
        </authorList>
    </citation>
    <scope>NUCLEOTIDE SEQUENCE [LARGE SCALE GENOMIC DNA]</scope>
    <source>
        <strain evidence="5">HQ1</strain>
    </source>
</reference>
<dbReference type="FunFam" id="1.10.10.200:FF:000002">
    <property type="entry name" value="Probable transcriptional regulatory protein CLM62_37755"/>
    <property type="match status" value="1"/>
</dbReference>
<proteinExistence type="inferred from homology"/>
<name>A0A507QRD8_MONPU</name>
<dbReference type="AlphaFoldDB" id="A0A507QRD8"/>
<organism evidence="5 6">
    <name type="scientific">Monascus purpureus</name>
    <name type="common">Red mold</name>
    <name type="synonym">Monascus anka</name>
    <dbReference type="NCBI Taxonomy" id="5098"/>
    <lineage>
        <taxon>Eukaryota</taxon>
        <taxon>Fungi</taxon>
        <taxon>Dikarya</taxon>
        <taxon>Ascomycota</taxon>
        <taxon>Pezizomycotina</taxon>
        <taxon>Eurotiomycetes</taxon>
        <taxon>Eurotiomycetidae</taxon>
        <taxon>Eurotiales</taxon>
        <taxon>Aspergillaceae</taxon>
        <taxon>Monascus</taxon>
    </lineage>
</organism>
<evidence type="ECO:0000256" key="2">
    <source>
        <dbReference type="ARBA" id="ARBA00008724"/>
    </source>
</evidence>
<dbReference type="PANTHER" id="PTHR12532">
    <property type="entry name" value="TRANSLATIONAL ACTIVATOR OF CYTOCHROME C OXIDASE 1"/>
    <property type="match status" value="1"/>
</dbReference>
<evidence type="ECO:0000259" key="4">
    <source>
        <dbReference type="Pfam" id="PF20772"/>
    </source>
</evidence>
<gene>
    <name evidence="5" type="ORF">MPDQ_001676</name>
</gene>
<dbReference type="STRING" id="5098.A0A507QRD8"/>
<evidence type="ECO:0000259" key="3">
    <source>
        <dbReference type="Pfam" id="PF01709"/>
    </source>
</evidence>
<dbReference type="InterPro" id="IPR002876">
    <property type="entry name" value="Transcrip_reg_TACO1-like"/>
</dbReference>
<comment type="subcellular location">
    <subcellularLocation>
        <location evidence="1">Mitochondrion</location>
    </subcellularLocation>
</comment>
<dbReference type="SUPFAM" id="SSF75625">
    <property type="entry name" value="YebC-like"/>
    <property type="match status" value="1"/>
</dbReference>
<dbReference type="InterPro" id="IPR029072">
    <property type="entry name" value="YebC-like"/>
</dbReference>
<dbReference type="Gene3D" id="3.30.70.980">
    <property type="match status" value="2"/>
</dbReference>
<evidence type="ECO:0008006" key="7">
    <source>
        <dbReference type="Google" id="ProtNLM"/>
    </source>
</evidence>
<dbReference type="OrthoDB" id="2017544at2759"/>
<dbReference type="EMBL" id="VIFY01000147">
    <property type="protein sequence ID" value="TQB69547.1"/>
    <property type="molecule type" value="Genomic_DNA"/>
</dbReference>
<feature type="domain" description="TACO1/YebC-like N-terminal" evidence="4">
    <location>
        <begin position="41"/>
        <end position="111"/>
    </location>
</feature>
<dbReference type="PANTHER" id="PTHR12532:SF0">
    <property type="entry name" value="TRANSLATIONAL ACTIVATOR OF CYTOCHROME C OXIDASE 1"/>
    <property type="match status" value="1"/>
</dbReference>
<dbReference type="Proteomes" id="UP000319663">
    <property type="component" value="Unassembled WGS sequence"/>
</dbReference>
<dbReference type="Pfam" id="PF20772">
    <property type="entry name" value="TACO1_YebC_N"/>
    <property type="match status" value="1"/>
</dbReference>
<dbReference type="HAMAP" id="MF_00693">
    <property type="entry name" value="Transcrip_reg_TACO1"/>
    <property type="match status" value="1"/>
</dbReference>
<dbReference type="InterPro" id="IPR049083">
    <property type="entry name" value="TACO1_YebC_N"/>
</dbReference>
<dbReference type="InterPro" id="IPR048300">
    <property type="entry name" value="TACO1_YebC-like_2nd/3rd_dom"/>
</dbReference>
<dbReference type="InterPro" id="IPR017856">
    <property type="entry name" value="Integrase-like_N"/>
</dbReference>
<feature type="domain" description="TACO1/YebC-like second and third" evidence="3">
    <location>
        <begin position="120"/>
        <end position="276"/>
    </location>
</feature>
<evidence type="ECO:0000313" key="6">
    <source>
        <dbReference type="Proteomes" id="UP000319663"/>
    </source>
</evidence>
<keyword evidence="6" id="KW-1185">Reference proteome</keyword>
<comment type="caution">
    <text evidence="5">The sequence shown here is derived from an EMBL/GenBank/DDBJ whole genome shotgun (WGS) entry which is preliminary data.</text>
</comment>
<protein>
    <recommendedName>
        <fullName evidence="7">Transcriptional regulatory protein</fullName>
    </recommendedName>
</protein>
<sequence>MASIASNSSKMLLKRSSARHQPVCNACRGFSSSSALFSGHNRWSTIRHDKAKNDKAKSKERQNISKEIRTATQMMGPDPKFNPRLTLALANAKRAGMPKSVIETAIARGQGISITGESLEPLTIEAIFPPSVATVIECQTDQKARVLQDIRGIIKAAGGTITPTTYLFQKKGRIIFEKKDDVDPDDYLDQVIEAGGTDMTADDDGRLVVFTEPTQTKGVGDELSKLIGLNVEEREILWDPNPDTMVNVEDEELAKKLEQALNAIREDSSVQDIYVNTTQKL</sequence>
<comment type="similarity">
    <text evidence="2">Belongs to the TACO1 family.</text>
</comment>
<evidence type="ECO:0000313" key="5">
    <source>
        <dbReference type="EMBL" id="TQB69547.1"/>
    </source>
</evidence>
<evidence type="ECO:0000256" key="1">
    <source>
        <dbReference type="ARBA" id="ARBA00004173"/>
    </source>
</evidence>
<dbReference type="Pfam" id="PF01709">
    <property type="entry name" value="Transcrip_reg"/>
    <property type="match status" value="1"/>
</dbReference>
<dbReference type="InterPro" id="IPR026564">
    <property type="entry name" value="Transcrip_reg_TACO1-like_dom3"/>
</dbReference>
<dbReference type="GO" id="GO:0005739">
    <property type="term" value="C:mitochondrion"/>
    <property type="evidence" value="ECO:0007669"/>
    <property type="project" value="UniProtKB-SubCell"/>
</dbReference>
<accession>A0A507QRD8</accession>
<dbReference type="Gene3D" id="1.10.10.200">
    <property type="match status" value="1"/>
</dbReference>